<feature type="region of interest" description="Disordered" evidence="2">
    <location>
        <begin position="168"/>
        <end position="188"/>
    </location>
</feature>
<reference evidence="4" key="1">
    <citation type="submission" date="2021-02" db="EMBL/GenBank/DDBJ databases">
        <authorList>
            <person name="Nowell W R."/>
        </authorList>
    </citation>
    <scope>NUCLEOTIDE SEQUENCE</scope>
</reference>
<dbReference type="PANTHER" id="PTHR13947:SF37">
    <property type="entry name" value="LD18367P"/>
    <property type="match status" value="1"/>
</dbReference>
<keyword evidence="1" id="KW-0808">Transferase</keyword>
<evidence type="ECO:0000313" key="6">
    <source>
        <dbReference type="Proteomes" id="UP000663832"/>
    </source>
</evidence>
<accession>A0A814JK43</accession>
<dbReference type="Proteomes" id="UP000663832">
    <property type="component" value="Unassembled WGS sequence"/>
</dbReference>
<evidence type="ECO:0000259" key="3">
    <source>
        <dbReference type="PROSITE" id="PS51186"/>
    </source>
</evidence>
<dbReference type="InterPro" id="IPR016181">
    <property type="entry name" value="Acyl_CoA_acyltransferase"/>
</dbReference>
<gene>
    <name evidence="4" type="ORF">BJG266_LOCUS17950</name>
    <name evidence="5" type="ORF">QVE165_LOCUS29323</name>
</gene>
<evidence type="ECO:0000313" key="7">
    <source>
        <dbReference type="Proteomes" id="UP000663877"/>
    </source>
</evidence>
<comment type="caution">
    <text evidence="4">The sequence shown here is derived from an EMBL/GenBank/DDBJ whole genome shotgun (WGS) entry which is preliminary data.</text>
</comment>
<dbReference type="Gene3D" id="3.40.630.30">
    <property type="match status" value="1"/>
</dbReference>
<sequence>MDTNSTPSSIIVRSYQPSDLPACQALFIEGHRGYGNSTSYVNNALATDMADIEKNYLRVSGGHWWVAVSPDDNRIVGQIAILPMRLGHPLYYSQLTGEERDHICDVLRLGVTLDAQRLGVGKELFSTLINFARENGYRQIHVTTLTHMNKANAFYKKHGFIKGHIDKTPIGGTPENTNDENKSMNNKPTSTIFEVDTIIPDEDQRLMKLPPTESKFIYVQHYHLPL</sequence>
<name>A0A814JK43_9BILA</name>
<dbReference type="InterPro" id="IPR050769">
    <property type="entry name" value="NAT_camello-type"/>
</dbReference>
<dbReference type="SUPFAM" id="SSF55729">
    <property type="entry name" value="Acyl-CoA N-acyltransferases (Nat)"/>
    <property type="match status" value="1"/>
</dbReference>
<dbReference type="Pfam" id="PF00583">
    <property type="entry name" value="Acetyltransf_1"/>
    <property type="match status" value="1"/>
</dbReference>
<protein>
    <recommendedName>
        <fullName evidence="3">N-acetyltransferase domain-containing protein</fullName>
    </recommendedName>
</protein>
<dbReference type="PANTHER" id="PTHR13947">
    <property type="entry name" value="GNAT FAMILY N-ACETYLTRANSFERASE"/>
    <property type="match status" value="1"/>
</dbReference>
<evidence type="ECO:0000313" key="4">
    <source>
        <dbReference type="EMBL" id="CAF1038828.1"/>
    </source>
</evidence>
<feature type="domain" description="N-acetyltransferase" evidence="3">
    <location>
        <begin position="10"/>
        <end position="185"/>
    </location>
</feature>
<dbReference type="OrthoDB" id="41532at2759"/>
<dbReference type="EMBL" id="CAJNOI010000089">
    <property type="protein sequence ID" value="CAF1038828.1"/>
    <property type="molecule type" value="Genomic_DNA"/>
</dbReference>
<dbReference type="Proteomes" id="UP000663877">
    <property type="component" value="Unassembled WGS sequence"/>
</dbReference>
<dbReference type="EMBL" id="CAJNOM010000234">
    <property type="protein sequence ID" value="CAF1266052.1"/>
    <property type="molecule type" value="Genomic_DNA"/>
</dbReference>
<keyword evidence="6" id="KW-1185">Reference proteome</keyword>
<evidence type="ECO:0000313" key="5">
    <source>
        <dbReference type="EMBL" id="CAF1266052.1"/>
    </source>
</evidence>
<dbReference type="AlphaFoldDB" id="A0A814JK43"/>
<organism evidence="4 7">
    <name type="scientific">Adineta steineri</name>
    <dbReference type="NCBI Taxonomy" id="433720"/>
    <lineage>
        <taxon>Eukaryota</taxon>
        <taxon>Metazoa</taxon>
        <taxon>Spiralia</taxon>
        <taxon>Gnathifera</taxon>
        <taxon>Rotifera</taxon>
        <taxon>Eurotatoria</taxon>
        <taxon>Bdelloidea</taxon>
        <taxon>Adinetida</taxon>
        <taxon>Adinetidae</taxon>
        <taxon>Adineta</taxon>
    </lineage>
</organism>
<proteinExistence type="predicted"/>
<dbReference type="PROSITE" id="PS51186">
    <property type="entry name" value="GNAT"/>
    <property type="match status" value="1"/>
</dbReference>
<dbReference type="CDD" id="cd04301">
    <property type="entry name" value="NAT_SF"/>
    <property type="match status" value="1"/>
</dbReference>
<evidence type="ECO:0000256" key="2">
    <source>
        <dbReference type="SAM" id="MobiDB-lite"/>
    </source>
</evidence>
<evidence type="ECO:0000256" key="1">
    <source>
        <dbReference type="ARBA" id="ARBA00022679"/>
    </source>
</evidence>
<dbReference type="InterPro" id="IPR000182">
    <property type="entry name" value="GNAT_dom"/>
</dbReference>
<dbReference type="GO" id="GO:0008080">
    <property type="term" value="F:N-acetyltransferase activity"/>
    <property type="evidence" value="ECO:0007669"/>
    <property type="project" value="InterPro"/>
</dbReference>